<sequence length="84" mass="9339">MEELAEADGDWLLPLIEPEWGKRYGRKVEIGKVPGGKAGVTAMAETFGRDGQKILAAAWASDAPSRLRALPQVEILRQVWVHHY</sequence>
<proteinExistence type="predicted"/>
<keyword evidence="2" id="KW-1185">Reference proteome</keyword>
<name>A0A6G4AB44_9ACTN</name>
<organism evidence="1 2">
    <name type="scientific">Streptomyces rhizosphaericus</name>
    <dbReference type="NCBI Taxonomy" id="114699"/>
    <lineage>
        <taxon>Bacteria</taxon>
        <taxon>Bacillati</taxon>
        <taxon>Actinomycetota</taxon>
        <taxon>Actinomycetes</taxon>
        <taxon>Kitasatosporales</taxon>
        <taxon>Streptomycetaceae</taxon>
        <taxon>Streptomyces</taxon>
        <taxon>Streptomyces violaceusniger group</taxon>
    </lineage>
</organism>
<reference evidence="1" key="1">
    <citation type="submission" date="2020-02" db="EMBL/GenBank/DDBJ databases">
        <title>A new Streptomyces sp. for controlling soil-borne diseases.</title>
        <authorList>
            <person name="Li X."/>
            <person name="Tian Y."/>
            <person name="Gao K."/>
        </authorList>
    </citation>
    <scope>NUCLEOTIDE SEQUENCE [LARGE SCALE GENOMIC DNA]</scope>
    <source>
        <strain evidence="1">0250</strain>
    </source>
</reference>
<accession>A0A6G4AB44</accession>
<dbReference type="RefSeq" id="WP_164424410.1">
    <property type="nucleotide sequence ID" value="NZ_JAAIKT010000004.1"/>
</dbReference>
<evidence type="ECO:0000313" key="2">
    <source>
        <dbReference type="Proteomes" id="UP000476310"/>
    </source>
</evidence>
<dbReference type="AlphaFoldDB" id="A0A6G4AB44"/>
<protein>
    <submittedName>
        <fullName evidence="1">Uncharacterized protein</fullName>
    </submittedName>
</protein>
<comment type="caution">
    <text evidence="1">The sequence shown here is derived from an EMBL/GenBank/DDBJ whole genome shotgun (WGS) entry which is preliminary data.</text>
</comment>
<gene>
    <name evidence="1" type="ORF">G4H13_05645</name>
</gene>
<dbReference type="Proteomes" id="UP000476310">
    <property type="component" value="Unassembled WGS sequence"/>
</dbReference>
<evidence type="ECO:0000313" key="1">
    <source>
        <dbReference type="EMBL" id="NEW69909.1"/>
    </source>
</evidence>
<dbReference type="EMBL" id="JAAIKT010000004">
    <property type="protein sequence ID" value="NEW69909.1"/>
    <property type="molecule type" value="Genomic_DNA"/>
</dbReference>